<organism evidence="3 4">
    <name type="scientific">Basidiobolus meristosporus CBS 931.73</name>
    <dbReference type="NCBI Taxonomy" id="1314790"/>
    <lineage>
        <taxon>Eukaryota</taxon>
        <taxon>Fungi</taxon>
        <taxon>Fungi incertae sedis</taxon>
        <taxon>Zoopagomycota</taxon>
        <taxon>Entomophthoromycotina</taxon>
        <taxon>Basidiobolomycetes</taxon>
        <taxon>Basidiobolales</taxon>
        <taxon>Basidiobolaceae</taxon>
        <taxon>Basidiobolus</taxon>
    </lineage>
</organism>
<keyword evidence="1" id="KW-0175">Coiled coil</keyword>
<comment type="caution">
    <text evidence="3">The sequence shown here is derived from an EMBL/GenBank/DDBJ whole genome shotgun (WGS) entry which is preliminary data.</text>
</comment>
<evidence type="ECO:0000313" key="4">
    <source>
        <dbReference type="Proteomes" id="UP000193498"/>
    </source>
</evidence>
<dbReference type="EMBL" id="MCFE01000237">
    <property type="protein sequence ID" value="ORX93394.1"/>
    <property type="molecule type" value="Genomic_DNA"/>
</dbReference>
<feature type="region of interest" description="Disordered" evidence="2">
    <location>
        <begin position="1"/>
        <end position="49"/>
    </location>
</feature>
<keyword evidence="4" id="KW-1185">Reference proteome</keyword>
<dbReference type="OrthoDB" id="2422919at2759"/>
<gene>
    <name evidence="3" type="ORF">K493DRAFT_316031</name>
</gene>
<feature type="compositionally biased region" description="Polar residues" evidence="2">
    <location>
        <begin position="39"/>
        <end position="49"/>
    </location>
</feature>
<proteinExistence type="predicted"/>
<name>A0A1Y1Y736_9FUNG</name>
<evidence type="ECO:0000256" key="2">
    <source>
        <dbReference type="SAM" id="MobiDB-lite"/>
    </source>
</evidence>
<evidence type="ECO:0000256" key="1">
    <source>
        <dbReference type="SAM" id="Coils"/>
    </source>
</evidence>
<feature type="region of interest" description="Disordered" evidence="2">
    <location>
        <begin position="159"/>
        <end position="189"/>
    </location>
</feature>
<dbReference type="AlphaFoldDB" id="A0A1Y1Y736"/>
<sequence>MKFIKRTSISQTGSGNISAGDNTRTNSEVVSSTRKDAQDMTTARSSSGQLNITSYRMHVLETESQYLYEQNRKLSRELKNAQRTNEALVNIIKNKDRQIDSIVHDQHEALLRAHAIEQSMRLMLLDDDKQGIKDPKNHNKHTGSDSLQKFVAALKSIHPPPYQTKSSHPDAVIPRRSSGRRPKYTKPLLPPLATIYDNEEDVSHLVA</sequence>
<dbReference type="InParanoid" id="A0A1Y1Y736"/>
<feature type="compositionally biased region" description="Polar residues" evidence="2">
    <location>
        <begin position="7"/>
        <end position="32"/>
    </location>
</feature>
<evidence type="ECO:0000313" key="3">
    <source>
        <dbReference type="EMBL" id="ORX93394.1"/>
    </source>
</evidence>
<feature type="coiled-coil region" evidence="1">
    <location>
        <begin position="64"/>
        <end position="98"/>
    </location>
</feature>
<reference evidence="3 4" key="1">
    <citation type="submission" date="2016-07" db="EMBL/GenBank/DDBJ databases">
        <title>Pervasive Adenine N6-methylation of Active Genes in Fungi.</title>
        <authorList>
            <consortium name="DOE Joint Genome Institute"/>
            <person name="Mondo S.J."/>
            <person name="Dannebaum R.O."/>
            <person name="Kuo R.C."/>
            <person name="Labutti K."/>
            <person name="Haridas S."/>
            <person name="Kuo A."/>
            <person name="Salamov A."/>
            <person name="Ahrendt S.R."/>
            <person name="Lipzen A."/>
            <person name="Sullivan W."/>
            <person name="Andreopoulos W.B."/>
            <person name="Clum A."/>
            <person name="Lindquist E."/>
            <person name="Daum C."/>
            <person name="Ramamoorthy G.K."/>
            <person name="Gryganskyi A."/>
            <person name="Culley D."/>
            <person name="Magnuson J.K."/>
            <person name="James T.Y."/>
            <person name="O'Malley M.A."/>
            <person name="Stajich J.E."/>
            <person name="Spatafora J.W."/>
            <person name="Visel A."/>
            <person name="Grigoriev I.V."/>
        </authorList>
    </citation>
    <scope>NUCLEOTIDE SEQUENCE [LARGE SCALE GENOMIC DNA]</scope>
    <source>
        <strain evidence="3 4">CBS 931.73</strain>
    </source>
</reference>
<dbReference type="Proteomes" id="UP000193498">
    <property type="component" value="Unassembled WGS sequence"/>
</dbReference>
<accession>A0A1Y1Y736</accession>
<protein>
    <submittedName>
        <fullName evidence="3">Uncharacterized protein</fullName>
    </submittedName>
</protein>